<gene>
    <name evidence="2" type="ORF">AVDCRST_MAG02-3028</name>
</gene>
<feature type="transmembrane region" description="Helical" evidence="1">
    <location>
        <begin position="12"/>
        <end position="34"/>
    </location>
</feature>
<name>A0A6J4R7U1_9ACTN</name>
<dbReference type="AlphaFoldDB" id="A0A6J4R7U1"/>
<reference evidence="2" key="1">
    <citation type="submission" date="2020-02" db="EMBL/GenBank/DDBJ databases">
        <authorList>
            <person name="Meier V. D."/>
        </authorList>
    </citation>
    <scope>NUCLEOTIDE SEQUENCE</scope>
    <source>
        <strain evidence="2">AVDCRST_MAG02</strain>
    </source>
</reference>
<evidence type="ECO:0000313" key="2">
    <source>
        <dbReference type="EMBL" id="CAA9461483.1"/>
    </source>
</evidence>
<evidence type="ECO:0000256" key="1">
    <source>
        <dbReference type="SAM" id="Phobius"/>
    </source>
</evidence>
<feature type="transmembrane region" description="Helical" evidence="1">
    <location>
        <begin position="61"/>
        <end position="83"/>
    </location>
</feature>
<keyword evidence="1" id="KW-1133">Transmembrane helix</keyword>
<accession>A0A6J4R7U1</accession>
<dbReference type="EMBL" id="CADCVH010000079">
    <property type="protein sequence ID" value="CAA9461483.1"/>
    <property type="molecule type" value="Genomic_DNA"/>
</dbReference>
<keyword evidence="1" id="KW-0472">Membrane</keyword>
<sequence>MSGLPRGRDTAGLMRGGLGMLSLSALAVGLWALFLPRSFHGDFPFPGRGWVSALGPYNGHLVVDVGAMYLALGVLLMAAAISLGGELVRVSLVAWLVFAVPHFVYHAATLHHYPLLVDKVGNVVSLGLVVLLPLILLFLDGSRRASEKRVDDGIQRR</sequence>
<protein>
    <submittedName>
        <fullName evidence="2">Uncharacterized protein</fullName>
    </submittedName>
</protein>
<proteinExistence type="predicted"/>
<organism evidence="2">
    <name type="scientific">uncultured Rubrobacteraceae bacterium</name>
    <dbReference type="NCBI Taxonomy" id="349277"/>
    <lineage>
        <taxon>Bacteria</taxon>
        <taxon>Bacillati</taxon>
        <taxon>Actinomycetota</taxon>
        <taxon>Rubrobacteria</taxon>
        <taxon>Rubrobacterales</taxon>
        <taxon>Rubrobacteraceae</taxon>
        <taxon>environmental samples</taxon>
    </lineage>
</organism>
<keyword evidence="1" id="KW-0812">Transmembrane</keyword>
<feature type="transmembrane region" description="Helical" evidence="1">
    <location>
        <begin position="90"/>
        <end position="108"/>
    </location>
</feature>
<feature type="transmembrane region" description="Helical" evidence="1">
    <location>
        <begin position="120"/>
        <end position="139"/>
    </location>
</feature>